<sequence>MESISCEDSKKTSVENRGLAKQGVKPKTVLRCYGKQAVEKE</sequence>
<evidence type="ECO:0000256" key="1">
    <source>
        <dbReference type="SAM" id="MobiDB-lite"/>
    </source>
</evidence>
<dbReference type="AlphaFoldDB" id="A8ZMK6"/>
<dbReference type="EMBL" id="CP000840">
    <property type="protein sequence ID" value="ABW32417.1"/>
    <property type="molecule type" value="Genomic_DNA"/>
</dbReference>
<feature type="region of interest" description="Disordered" evidence="1">
    <location>
        <begin position="1"/>
        <end position="20"/>
    </location>
</feature>
<keyword evidence="2" id="KW-0614">Plasmid</keyword>
<evidence type="ECO:0000313" key="2">
    <source>
        <dbReference type="EMBL" id="ABW32417.1"/>
    </source>
</evidence>
<reference evidence="2 3" key="1">
    <citation type="journal article" date="2008" name="Proc. Natl. Acad. Sci. U.S.A.">
        <title>Niche adaptation and genome expansion in the chlorophyll d-producing cyanobacterium Acaryochloris marina.</title>
        <authorList>
            <person name="Swingley W.D."/>
            <person name="Chen M."/>
            <person name="Cheung P.C."/>
            <person name="Conrad A.L."/>
            <person name="Dejesa L.C."/>
            <person name="Hao J."/>
            <person name="Honchak B.M."/>
            <person name="Karbach L.E."/>
            <person name="Kurdoglu A."/>
            <person name="Lahiri S."/>
            <person name="Mastrian S.D."/>
            <person name="Miyashita H."/>
            <person name="Page L."/>
            <person name="Ramakrishna P."/>
            <person name="Satoh S."/>
            <person name="Sattley W.M."/>
            <person name="Shimada Y."/>
            <person name="Taylor H.L."/>
            <person name="Tomo T."/>
            <person name="Tsuchiya T."/>
            <person name="Wang Z.T."/>
            <person name="Raymond J."/>
            <person name="Mimuro M."/>
            <person name="Blankenship R.E."/>
            <person name="Touchman J.W."/>
        </authorList>
    </citation>
    <scope>NUCLEOTIDE SEQUENCE [LARGE SCALE GENOMIC DNA]</scope>
    <source>
        <strain evidence="3">MBIC 11017</strain>
        <plasmid evidence="3">Plasmid pREB3</plasmid>
    </source>
</reference>
<organism evidence="2 3">
    <name type="scientific">Acaryochloris marina (strain MBIC 11017)</name>
    <dbReference type="NCBI Taxonomy" id="329726"/>
    <lineage>
        <taxon>Bacteria</taxon>
        <taxon>Bacillati</taxon>
        <taxon>Cyanobacteriota</taxon>
        <taxon>Cyanophyceae</taxon>
        <taxon>Acaryochloridales</taxon>
        <taxon>Acaryochloridaceae</taxon>
        <taxon>Acaryochloris</taxon>
    </lineage>
</organism>
<protein>
    <submittedName>
        <fullName evidence="2">Uncharacterized protein</fullName>
    </submittedName>
</protein>
<keyword evidence="3" id="KW-1185">Reference proteome</keyword>
<proteinExistence type="predicted"/>
<gene>
    <name evidence="2" type="ordered locus">AM1_C0109</name>
</gene>
<dbReference type="HOGENOM" id="CLU_3264094_0_0_3"/>
<accession>A8ZMK6</accession>
<name>A8ZMK6_ACAM1</name>
<dbReference type="KEGG" id="amr:AM1_C0109"/>
<geneLocation type="plasmid" evidence="2 3">
    <name>pREB3</name>
</geneLocation>
<dbReference type="Proteomes" id="UP000000268">
    <property type="component" value="Plasmid pREB3"/>
</dbReference>
<evidence type="ECO:0000313" key="3">
    <source>
        <dbReference type="Proteomes" id="UP000000268"/>
    </source>
</evidence>